<protein>
    <submittedName>
        <fullName evidence="1">Uncharacterized protein</fullName>
    </submittedName>
</protein>
<name>A0ACB6S8U8_9PLEO</name>
<evidence type="ECO:0000313" key="2">
    <source>
        <dbReference type="Proteomes" id="UP000799754"/>
    </source>
</evidence>
<dbReference type="Proteomes" id="UP000799754">
    <property type="component" value="Unassembled WGS sequence"/>
</dbReference>
<gene>
    <name evidence="1" type="ORF">BU25DRAFT_456825</name>
</gene>
<proteinExistence type="predicted"/>
<dbReference type="EMBL" id="MU006709">
    <property type="protein sequence ID" value="KAF2629768.1"/>
    <property type="molecule type" value="Genomic_DNA"/>
</dbReference>
<accession>A0ACB6S8U8</accession>
<reference evidence="1" key="1">
    <citation type="journal article" date="2020" name="Stud. Mycol.">
        <title>101 Dothideomycetes genomes: a test case for predicting lifestyles and emergence of pathogens.</title>
        <authorList>
            <person name="Haridas S."/>
            <person name="Albert R."/>
            <person name="Binder M."/>
            <person name="Bloem J."/>
            <person name="Labutti K."/>
            <person name="Salamov A."/>
            <person name="Andreopoulos B."/>
            <person name="Baker S."/>
            <person name="Barry K."/>
            <person name="Bills G."/>
            <person name="Bluhm B."/>
            <person name="Cannon C."/>
            <person name="Castanera R."/>
            <person name="Culley D."/>
            <person name="Daum C."/>
            <person name="Ezra D."/>
            <person name="Gonzalez J."/>
            <person name="Henrissat B."/>
            <person name="Kuo A."/>
            <person name="Liang C."/>
            <person name="Lipzen A."/>
            <person name="Lutzoni F."/>
            <person name="Magnuson J."/>
            <person name="Mondo S."/>
            <person name="Nolan M."/>
            <person name="Ohm R."/>
            <person name="Pangilinan J."/>
            <person name="Park H.-J."/>
            <person name="Ramirez L."/>
            <person name="Alfaro M."/>
            <person name="Sun H."/>
            <person name="Tritt A."/>
            <person name="Yoshinaga Y."/>
            <person name="Zwiers L.-H."/>
            <person name="Turgeon B."/>
            <person name="Goodwin S."/>
            <person name="Spatafora J."/>
            <person name="Crous P."/>
            <person name="Grigoriev I."/>
        </authorList>
    </citation>
    <scope>NUCLEOTIDE SEQUENCE</scope>
    <source>
        <strain evidence="1">CBS 525.71</strain>
    </source>
</reference>
<keyword evidence="2" id="KW-1185">Reference proteome</keyword>
<evidence type="ECO:0000313" key="1">
    <source>
        <dbReference type="EMBL" id="KAF2629768.1"/>
    </source>
</evidence>
<sequence length="79" mass="9106">MIVWDDYDSKDDDYGILAKTLAIYGPKRVQMAPQFTASTVTLPKKVMDILGLTKEWLETEEAQQVFLGHQYNYDAVDEF</sequence>
<organism evidence="1 2">
    <name type="scientific">Macroventuria anomochaeta</name>
    <dbReference type="NCBI Taxonomy" id="301207"/>
    <lineage>
        <taxon>Eukaryota</taxon>
        <taxon>Fungi</taxon>
        <taxon>Dikarya</taxon>
        <taxon>Ascomycota</taxon>
        <taxon>Pezizomycotina</taxon>
        <taxon>Dothideomycetes</taxon>
        <taxon>Pleosporomycetidae</taxon>
        <taxon>Pleosporales</taxon>
        <taxon>Pleosporineae</taxon>
        <taxon>Didymellaceae</taxon>
        <taxon>Macroventuria</taxon>
    </lineage>
</organism>
<comment type="caution">
    <text evidence="1">The sequence shown here is derived from an EMBL/GenBank/DDBJ whole genome shotgun (WGS) entry which is preliminary data.</text>
</comment>